<reference evidence="2" key="2">
    <citation type="submission" date="2020-10" db="EMBL/GenBank/DDBJ databases">
        <title>Comparative genomics of the Acetobacterium genus.</title>
        <authorList>
            <person name="Marshall C."/>
            <person name="May H."/>
            <person name="Norman S."/>
        </authorList>
    </citation>
    <scope>NUCLEOTIDE SEQUENCE</scope>
    <source>
        <strain evidence="2">DER-2019</strain>
    </source>
</reference>
<organism evidence="2 3">
    <name type="scientific">Acetobacterium paludosum</name>
    <dbReference type="NCBI Taxonomy" id="52693"/>
    <lineage>
        <taxon>Bacteria</taxon>
        <taxon>Bacillati</taxon>
        <taxon>Bacillota</taxon>
        <taxon>Clostridia</taxon>
        <taxon>Eubacteriales</taxon>
        <taxon>Eubacteriaceae</taxon>
        <taxon>Acetobacterium</taxon>
    </lineage>
</organism>
<reference evidence="2" key="1">
    <citation type="submission" date="2019-10" db="EMBL/GenBank/DDBJ databases">
        <authorList>
            <person name="Ross D.E."/>
            <person name="Gulliver D."/>
        </authorList>
    </citation>
    <scope>NUCLEOTIDE SEQUENCE</scope>
    <source>
        <strain evidence="2">DER-2019</strain>
    </source>
</reference>
<protein>
    <recommendedName>
        <fullName evidence="4">Flagellar protein FliT</fullName>
    </recommendedName>
</protein>
<keyword evidence="3" id="KW-1185">Reference proteome</keyword>
<gene>
    <name evidence="2" type="ORF">GH810_08020</name>
</gene>
<comment type="caution">
    <text evidence="2">The sequence shown here is derived from an EMBL/GenBank/DDBJ whole genome shotgun (WGS) entry which is preliminary data.</text>
</comment>
<dbReference type="EMBL" id="WJBD01000008">
    <property type="protein sequence ID" value="MBC3888254.1"/>
    <property type="molecule type" value="Genomic_DNA"/>
</dbReference>
<dbReference type="RefSeq" id="WP_148567722.1">
    <property type="nucleotide sequence ID" value="NZ_RXYA01000012.1"/>
</dbReference>
<evidence type="ECO:0000313" key="2">
    <source>
        <dbReference type="EMBL" id="MBC3888254.1"/>
    </source>
</evidence>
<dbReference type="Proteomes" id="UP000616595">
    <property type="component" value="Unassembled WGS sequence"/>
</dbReference>
<accession>A0A923HTA7</accession>
<evidence type="ECO:0008006" key="4">
    <source>
        <dbReference type="Google" id="ProtNLM"/>
    </source>
</evidence>
<evidence type="ECO:0000256" key="1">
    <source>
        <dbReference type="SAM" id="Coils"/>
    </source>
</evidence>
<feature type="coiled-coil region" evidence="1">
    <location>
        <begin position="36"/>
        <end position="63"/>
    </location>
</feature>
<keyword evidence="1" id="KW-0175">Coiled coil</keyword>
<proteinExistence type="predicted"/>
<sequence>MNDDVNEFCRAKIRILKEYVSKSEELLSSLKDWESIAGILEKRDDLIKKLQNLEISFEEKNSQNLCSQEQKKKIDDLIKLISEIDQDVIKQIQEEQKKTMQGLKINHTNQKIANYGTNTIQNYGTFMDVKK</sequence>
<dbReference type="OrthoDB" id="1778740at2"/>
<evidence type="ECO:0000313" key="3">
    <source>
        <dbReference type="Proteomes" id="UP000616595"/>
    </source>
</evidence>
<name>A0A923HTA7_9FIRM</name>
<dbReference type="AlphaFoldDB" id="A0A923HTA7"/>